<keyword evidence="5" id="KW-1185">Reference proteome</keyword>
<protein>
    <submittedName>
        <fullName evidence="4">Uncharacterized protein</fullName>
    </submittedName>
</protein>
<feature type="compositionally biased region" description="Low complexity" evidence="2">
    <location>
        <begin position="137"/>
        <end position="149"/>
    </location>
</feature>
<feature type="region of interest" description="Disordered" evidence="2">
    <location>
        <begin position="1"/>
        <end position="178"/>
    </location>
</feature>
<keyword evidence="1" id="KW-0175">Coiled coil</keyword>
<evidence type="ECO:0000256" key="1">
    <source>
        <dbReference type="SAM" id="Coils"/>
    </source>
</evidence>
<dbReference type="Proteomes" id="UP000010798">
    <property type="component" value="Chromosome"/>
</dbReference>
<dbReference type="Gene3D" id="1.10.287.1490">
    <property type="match status" value="1"/>
</dbReference>
<dbReference type="eggNOG" id="COG0457">
    <property type="taxonomic scope" value="Bacteria"/>
</dbReference>
<name>L0DHN8_SINAD</name>
<evidence type="ECO:0000313" key="4">
    <source>
        <dbReference type="EMBL" id="AGA28864.1"/>
    </source>
</evidence>
<proteinExistence type="predicted"/>
<evidence type="ECO:0000256" key="3">
    <source>
        <dbReference type="SAM" id="Phobius"/>
    </source>
</evidence>
<dbReference type="STRING" id="886293.Sinac_4687"/>
<organism evidence="4 5">
    <name type="scientific">Singulisphaera acidiphila (strain ATCC BAA-1392 / DSM 18658 / VKM B-2454 / MOB10)</name>
    <dbReference type="NCBI Taxonomy" id="886293"/>
    <lineage>
        <taxon>Bacteria</taxon>
        <taxon>Pseudomonadati</taxon>
        <taxon>Planctomycetota</taxon>
        <taxon>Planctomycetia</taxon>
        <taxon>Isosphaerales</taxon>
        <taxon>Isosphaeraceae</taxon>
        <taxon>Singulisphaera</taxon>
    </lineage>
</organism>
<feature type="transmembrane region" description="Helical" evidence="3">
    <location>
        <begin position="181"/>
        <end position="203"/>
    </location>
</feature>
<feature type="compositionally biased region" description="Basic and acidic residues" evidence="2">
    <location>
        <begin position="1"/>
        <end position="10"/>
    </location>
</feature>
<gene>
    <name evidence="4" type="ordered locus">Sinac_4687</name>
</gene>
<dbReference type="AlphaFoldDB" id="L0DHN8"/>
<evidence type="ECO:0000256" key="2">
    <source>
        <dbReference type="SAM" id="MobiDB-lite"/>
    </source>
</evidence>
<dbReference type="KEGG" id="saci:Sinac_4687"/>
<dbReference type="EMBL" id="CP003364">
    <property type="protein sequence ID" value="AGA28864.1"/>
    <property type="molecule type" value="Genomic_DNA"/>
</dbReference>
<evidence type="ECO:0000313" key="5">
    <source>
        <dbReference type="Proteomes" id="UP000010798"/>
    </source>
</evidence>
<keyword evidence="3" id="KW-0472">Membrane</keyword>
<keyword evidence="3" id="KW-0812">Transmembrane</keyword>
<accession>L0DHN8</accession>
<keyword evidence="3" id="KW-1133">Transmembrane helix</keyword>
<feature type="region of interest" description="Disordered" evidence="2">
    <location>
        <begin position="318"/>
        <end position="339"/>
    </location>
</feature>
<dbReference type="HOGENOM" id="CLU_595661_0_0_0"/>
<feature type="coiled-coil region" evidence="1">
    <location>
        <begin position="234"/>
        <end position="261"/>
    </location>
</feature>
<sequence>MSTPPKDRRTMPPLPAAGVHPMAHNEPSRPEDATHGSPTVPPRSGTGPEATAAPKSNAINMALLELQGDIDVPERPAPPTEPARGTGEEPLKDVPPPLEPVESPVAESQLTPPPVEKSSLPEPENAAARLEETVVEPSSVPASSSLSSTPPIPGQLERPSQRPPRAEGPAPQPPAENAPSLTTVLVAAAVVSLLFGLLGTWAYDHFFRDNKSPAVTASTAAPEEATPSLSATELDPLKTRLGELAEQVDEFEKQLDDVSSKGAAPADLTPIRQQIDDVAKAMTTIDPLAKRIDGISTRIEGLETSVNDLKGELGSLETKAAEPEKGNTAPTSTPISSTPTAVPAASELALENVDANLAGNALLDGAELFKKGQYQQAYDIFAKLEKTNENDARVWYYAALSYGLANKEWGEATVNLAKKGVEREKAGTPKSSEIDALFRDLDSGTGKEWLAFKRKDAVK</sequence>
<feature type="compositionally biased region" description="Low complexity" evidence="2">
    <location>
        <begin position="328"/>
        <end position="339"/>
    </location>
</feature>
<reference evidence="4 5" key="1">
    <citation type="submission" date="2012-02" db="EMBL/GenBank/DDBJ databases">
        <title>Complete sequence of chromosome of Singulisphaera acidiphila DSM 18658.</title>
        <authorList>
            <consortium name="US DOE Joint Genome Institute (JGI-PGF)"/>
            <person name="Lucas S."/>
            <person name="Copeland A."/>
            <person name="Lapidus A."/>
            <person name="Glavina del Rio T."/>
            <person name="Dalin E."/>
            <person name="Tice H."/>
            <person name="Bruce D."/>
            <person name="Goodwin L."/>
            <person name="Pitluck S."/>
            <person name="Peters L."/>
            <person name="Ovchinnikova G."/>
            <person name="Chertkov O."/>
            <person name="Kyrpides N."/>
            <person name="Mavromatis K."/>
            <person name="Ivanova N."/>
            <person name="Brettin T."/>
            <person name="Detter J.C."/>
            <person name="Han C."/>
            <person name="Larimer F."/>
            <person name="Land M."/>
            <person name="Hauser L."/>
            <person name="Markowitz V."/>
            <person name="Cheng J.-F."/>
            <person name="Hugenholtz P."/>
            <person name="Woyke T."/>
            <person name="Wu D."/>
            <person name="Tindall B."/>
            <person name="Pomrenke H."/>
            <person name="Brambilla E."/>
            <person name="Klenk H.-P."/>
            <person name="Eisen J.A."/>
        </authorList>
    </citation>
    <scope>NUCLEOTIDE SEQUENCE [LARGE SCALE GENOMIC DNA]</scope>
    <source>
        <strain evidence="5">ATCC BAA-1392 / DSM 18658 / VKM B-2454 / MOB10</strain>
    </source>
</reference>